<organism evidence="1">
    <name type="scientific">viral metagenome</name>
    <dbReference type="NCBI Taxonomy" id="1070528"/>
    <lineage>
        <taxon>unclassified sequences</taxon>
        <taxon>metagenomes</taxon>
        <taxon>organismal metagenomes</taxon>
    </lineage>
</organism>
<dbReference type="EMBL" id="MN739360">
    <property type="protein sequence ID" value="QHT00881.1"/>
    <property type="molecule type" value="Genomic_DNA"/>
</dbReference>
<reference evidence="1" key="1">
    <citation type="journal article" date="2020" name="Nature">
        <title>Giant virus diversity and host interactions through global metagenomics.</title>
        <authorList>
            <person name="Schulz F."/>
            <person name="Roux S."/>
            <person name="Paez-Espino D."/>
            <person name="Jungbluth S."/>
            <person name="Walsh D.A."/>
            <person name="Denef V.J."/>
            <person name="McMahon K.D."/>
            <person name="Konstantinidis K.T."/>
            <person name="Eloe-Fadrosh E.A."/>
            <person name="Kyrpides N.C."/>
            <person name="Woyke T."/>
        </authorList>
    </citation>
    <scope>NUCLEOTIDE SEQUENCE</scope>
    <source>
        <strain evidence="1">GVMAG-M-3300020192-26</strain>
    </source>
</reference>
<name>A0A6C0C8W7_9ZZZZ</name>
<accession>A0A6C0C8W7</accession>
<dbReference type="AlphaFoldDB" id="A0A6C0C8W7"/>
<protein>
    <submittedName>
        <fullName evidence="1">Uncharacterized protein</fullName>
    </submittedName>
</protein>
<sequence>MQISSKLRFFAATSRSTFNDLLNMPCKSPANMILCCNIAFNIQQSIEYDMRISSKSQSFVITFHSTIH</sequence>
<evidence type="ECO:0000313" key="1">
    <source>
        <dbReference type="EMBL" id="QHT00881.1"/>
    </source>
</evidence>
<proteinExistence type="predicted"/>